<sequence>MKHQRFSPLAEAWILFFLLGVLMINYPFTHIFNKLTLVLGVPMMVLYFLLGWPLSIAVIYFFTRSLNHGDAESADHEDRDQGES</sequence>
<dbReference type="KEGG" id="din:Selin_0595"/>
<protein>
    <recommendedName>
        <fullName evidence="4">DUF3311 domain-containing protein</fullName>
    </recommendedName>
</protein>
<evidence type="ECO:0008006" key="4">
    <source>
        <dbReference type="Google" id="ProtNLM"/>
    </source>
</evidence>
<dbReference type="InParanoid" id="E6W111"/>
<dbReference type="eggNOG" id="ENOG5033IU1">
    <property type="taxonomic scope" value="Bacteria"/>
</dbReference>
<keyword evidence="3" id="KW-1185">Reference proteome</keyword>
<feature type="transmembrane region" description="Helical" evidence="1">
    <location>
        <begin position="12"/>
        <end position="32"/>
    </location>
</feature>
<keyword evidence="1" id="KW-0472">Membrane</keyword>
<dbReference type="HOGENOM" id="CLU_191399_0_0_0"/>
<keyword evidence="1" id="KW-0812">Transmembrane</keyword>
<evidence type="ECO:0000313" key="2">
    <source>
        <dbReference type="EMBL" id="ADU65343.1"/>
    </source>
</evidence>
<dbReference type="EMBL" id="CP002432">
    <property type="protein sequence ID" value="ADU65343.1"/>
    <property type="molecule type" value="Genomic_DNA"/>
</dbReference>
<organism evidence="2 3">
    <name type="scientific">Desulfurispirillum indicum (strain ATCC BAA-1389 / DSM 22839 / S5)</name>
    <dbReference type="NCBI Taxonomy" id="653733"/>
    <lineage>
        <taxon>Bacteria</taxon>
        <taxon>Pseudomonadati</taxon>
        <taxon>Chrysiogenota</taxon>
        <taxon>Chrysiogenia</taxon>
        <taxon>Chrysiogenales</taxon>
        <taxon>Chrysiogenaceae</taxon>
        <taxon>Desulfurispirillum</taxon>
    </lineage>
</organism>
<keyword evidence="1" id="KW-1133">Transmembrane helix</keyword>
<evidence type="ECO:0000313" key="3">
    <source>
        <dbReference type="Proteomes" id="UP000002572"/>
    </source>
</evidence>
<proteinExistence type="predicted"/>
<dbReference type="Proteomes" id="UP000002572">
    <property type="component" value="Chromosome"/>
</dbReference>
<gene>
    <name evidence="2" type="ordered locus">Selin_0595</name>
</gene>
<feature type="transmembrane region" description="Helical" evidence="1">
    <location>
        <begin position="44"/>
        <end position="63"/>
    </location>
</feature>
<accession>E6W111</accession>
<dbReference type="RefSeq" id="WP_013505231.1">
    <property type="nucleotide sequence ID" value="NC_014836.1"/>
</dbReference>
<reference evidence="2 3" key="1">
    <citation type="submission" date="2010-12" db="EMBL/GenBank/DDBJ databases">
        <title>Complete sequence of Desulfurispirillum indicum S5.</title>
        <authorList>
            <consortium name="US DOE Joint Genome Institute"/>
            <person name="Lucas S."/>
            <person name="Copeland A."/>
            <person name="Lapidus A."/>
            <person name="Cheng J.-F."/>
            <person name="Goodwin L."/>
            <person name="Pitluck S."/>
            <person name="Chertkov O."/>
            <person name="Held B."/>
            <person name="Detter J.C."/>
            <person name="Han C."/>
            <person name="Tapia R."/>
            <person name="Land M."/>
            <person name="Hauser L."/>
            <person name="Kyrpides N."/>
            <person name="Ivanova N."/>
            <person name="Mikhailova N."/>
            <person name="Haggblom M."/>
            <person name="Rauschenbach I."/>
            <person name="Bini E."/>
            <person name="Woyke T."/>
        </authorList>
    </citation>
    <scope>NUCLEOTIDE SEQUENCE [LARGE SCALE GENOMIC DNA]</scope>
    <source>
        <strain evidence="3">ATCC BAA-1389 / DSM 22839 / S5</strain>
    </source>
</reference>
<dbReference type="STRING" id="653733.Selin_0595"/>
<name>E6W111_DESIS</name>
<dbReference type="OrthoDB" id="5402297at2"/>
<dbReference type="AlphaFoldDB" id="E6W111"/>
<evidence type="ECO:0000256" key="1">
    <source>
        <dbReference type="SAM" id="Phobius"/>
    </source>
</evidence>